<feature type="signal peptide" evidence="1">
    <location>
        <begin position="1"/>
        <end position="24"/>
    </location>
</feature>
<evidence type="ECO:0000256" key="1">
    <source>
        <dbReference type="SAM" id="SignalP"/>
    </source>
</evidence>
<proteinExistence type="predicted"/>
<evidence type="ECO:0000313" key="3">
    <source>
        <dbReference type="Proteomes" id="UP001610100"/>
    </source>
</evidence>
<reference evidence="2 3" key="1">
    <citation type="submission" date="2024-02" db="EMBL/GenBank/DDBJ databases">
        <title>A Gaetbulibacter species isolated from tidal flats and genomic insights of their niches.</title>
        <authorList>
            <person name="Ye Y."/>
        </authorList>
    </citation>
    <scope>NUCLEOTIDE SEQUENCE [LARGE SCALE GENOMIC DNA]</scope>
    <source>
        <strain evidence="2 3">KYW382</strain>
    </source>
</reference>
<dbReference type="Proteomes" id="UP001610100">
    <property type="component" value="Unassembled WGS sequence"/>
</dbReference>
<dbReference type="RefSeq" id="WP_344739123.1">
    <property type="nucleotide sequence ID" value="NZ_BAABAY010000001.1"/>
</dbReference>
<keyword evidence="2" id="KW-0413">Isomerase</keyword>
<protein>
    <submittedName>
        <fullName evidence="2">Phosphoglycerate mutase family protein</fullName>
        <ecNumber evidence="2">5.4.-.-</ecNumber>
    </submittedName>
</protein>
<dbReference type="CDD" id="cd07067">
    <property type="entry name" value="HP_PGM_like"/>
    <property type="match status" value="1"/>
</dbReference>
<gene>
    <name evidence="2" type="ORF">V8G58_01990</name>
</gene>
<organism evidence="2 3">
    <name type="scientific">Gaetbulibacter aestuarii</name>
    <dbReference type="NCBI Taxonomy" id="1502358"/>
    <lineage>
        <taxon>Bacteria</taxon>
        <taxon>Pseudomonadati</taxon>
        <taxon>Bacteroidota</taxon>
        <taxon>Flavobacteriia</taxon>
        <taxon>Flavobacteriales</taxon>
        <taxon>Flavobacteriaceae</taxon>
        <taxon>Gaetbulibacter</taxon>
    </lineage>
</organism>
<dbReference type="SUPFAM" id="SSF53254">
    <property type="entry name" value="Phosphoglycerate mutase-like"/>
    <property type="match status" value="1"/>
</dbReference>
<keyword evidence="3" id="KW-1185">Reference proteome</keyword>
<dbReference type="EMBL" id="JBAWKB010000001">
    <property type="protein sequence ID" value="MFH6770688.1"/>
    <property type="molecule type" value="Genomic_DNA"/>
</dbReference>
<dbReference type="PANTHER" id="PTHR48100">
    <property type="entry name" value="BROAD-SPECIFICITY PHOSPHATASE YOR283W-RELATED"/>
    <property type="match status" value="1"/>
</dbReference>
<dbReference type="SMART" id="SM00855">
    <property type="entry name" value="PGAM"/>
    <property type="match status" value="1"/>
</dbReference>
<accession>A0ABW7MV25</accession>
<sequence>MTSTKIKTLNKALLFLFFTLTLLNCESKISNSEPEGNTLTVFLVRHGEKVDSSKDPELSEAGKTRALKLAEVLRSTKIDHVYSSDFIRTRETAAPTAKLFDLKTQLYNPRELQSFKDKLMAEGGRSLVVGHSNSTPALVELLGGDPGTPINEASEYDRLYIVTKMPNGKVNTVLIRYGMPYANN</sequence>
<dbReference type="InterPro" id="IPR050275">
    <property type="entry name" value="PGM_Phosphatase"/>
</dbReference>
<comment type="caution">
    <text evidence="2">The sequence shown here is derived from an EMBL/GenBank/DDBJ whole genome shotgun (WGS) entry which is preliminary data.</text>
</comment>
<evidence type="ECO:0000313" key="2">
    <source>
        <dbReference type="EMBL" id="MFH6770688.1"/>
    </source>
</evidence>
<feature type="chain" id="PRO_5045773762" evidence="1">
    <location>
        <begin position="25"/>
        <end position="184"/>
    </location>
</feature>
<dbReference type="InterPro" id="IPR013078">
    <property type="entry name" value="His_Pase_superF_clade-1"/>
</dbReference>
<dbReference type="Gene3D" id="3.40.50.1240">
    <property type="entry name" value="Phosphoglycerate mutase-like"/>
    <property type="match status" value="1"/>
</dbReference>
<dbReference type="Pfam" id="PF00300">
    <property type="entry name" value="His_Phos_1"/>
    <property type="match status" value="1"/>
</dbReference>
<name>A0ABW7MV25_9FLAO</name>
<dbReference type="InterPro" id="IPR029033">
    <property type="entry name" value="His_PPase_superfam"/>
</dbReference>
<keyword evidence="1" id="KW-0732">Signal</keyword>
<dbReference type="GO" id="GO:0016853">
    <property type="term" value="F:isomerase activity"/>
    <property type="evidence" value="ECO:0007669"/>
    <property type="project" value="UniProtKB-KW"/>
</dbReference>
<dbReference type="EC" id="5.4.-.-" evidence="2"/>